<proteinExistence type="predicted"/>
<organism evidence="2 3">
    <name type="scientific">Cuscuta epithymum</name>
    <dbReference type="NCBI Taxonomy" id="186058"/>
    <lineage>
        <taxon>Eukaryota</taxon>
        <taxon>Viridiplantae</taxon>
        <taxon>Streptophyta</taxon>
        <taxon>Embryophyta</taxon>
        <taxon>Tracheophyta</taxon>
        <taxon>Spermatophyta</taxon>
        <taxon>Magnoliopsida</taxon>
        <taxon>eudicotyledons</taxon>
        <taxon>Gunneridae</taxon>
        <taxon>Pentapetalae</taxon>
        <taxon>asterids</taxon>
        <taxon>lamiids</taxon>
        <taxon>Solanales</taxon>
        <taxon>Convolvulaceae</taxon>
        <taxon>Cuscuteae</taxon>
        <taxon>Cuscuta</taxon>
        <taxon>Cuscuta subgen. Cuscuta</taxon>
    </lineage>
</organism>
<dbReference type="Proteomes" id="UP001152523">
    <property type="component" value="Unassembled WGS sequence"/>
</dbReference>
<protein>
    <recommendedName>
        <fullName evidence="1">F-box domain-containing protein</fullName>
    </recommendedName>
</protein>
<dbReference type="InterPro" id="IPR055357">
    <property type="entry name" value="LRR_At1g61320_AtMIF1"/>
</dbReference>
<feature type="domain" description="F-box" evidence="1">
    <location>
        <begin position="23"/>
        <end position="63"/>
    </location>
</feature>
<name>A0AAV0E5J9_9ASTE</name>
<dbReference type="SUPFAM" id="SSF81383">
    <property type="entry name" value="F-box domain"/>
    <property type="match status" value="1"/>
</dbReference>
<dbReference type="InterPro" id="IPR032675">
    <property type="entry name" value="LRR_dom_sf"/>
</dbReference>
<comment type="caution">
    <text evidence="2">The sequence shown here is derived from an EMBL/GenBank/DDBJ whole genome shotgun (WGS) entry which is preliminary data.</text>
</comment>
<dbReference type="Gene3D" id="3.80.10.10">
    <property type="entry name" value="Ribonuclease Inhibitor"/>
    <property type="match status" value="1"/>
</dbReference>
<dbReference type="InterPro" id="IPR053772">
    <property type="entry name" value="At1g61320/At1g61330-like"/>
</dbReference>
<dbReference type="AlphaFoldDB" id="A0AAV0E5J9"/>
<keyword evidence="3" id="KW-1185">Reference proteome</keyword>
<evidence type="ECO:0000313" key="2">
    <source>
        <dbReference type="EMBL" id="CAH9115450.1"/>
    </source>
</evidence>
<dbReference type="CDD" id="cd22160">
    <property type="entry name" value="F-box_AtFBL13-like"/>
    <property type="match status" value="1"/>
</dbReference>
<dbReference type="InterPro" id="IPR001810">
    <property type="entry name" value="F-box_dom"/>
</dbReference>
<dbReference type="EMBL" id="CAMAPF010000245">
    <property type="protein sequence ID" value="CAH9115450.1"/>
    <property type="molecule type" value="Genomic_DNA"/>
</dbReference>
<accession>A0AAV0E5J9</accession>
<dbReference type="PANTHER" id="PTHR34145">
    <property type="entry name" value="OS02G0105600 PROTEIN"/>
    <property type="match status" value="1"/>
</dbReference>
<dbReference type="PANTHER" id="PTHR34145:SF68">
    <property type="entry name" value="FBD DOMAIN-CONTAINING PROTEIN"/>
    <property type="match status" value="1"/>
</dbReference>
<dbReference type="Pfam" id="PF23622">
    <property type="entry name" value="LRR_At1g61320_AtMIF1"/>
    <property type="match status" value="1"/>
</dbReference>
<gene>
    <name evidence="2" type="ORF">CEPIT_LOCUS21089</name>
</gene>
<dbReference type="Pfam" id="PF00646">
    <property type="entry name" value="F-box"/>
    <property type="match status" value="1"/>
</dbReference>
<dbReference type="InterPro" id="IPR053781">
    <property type="entry name" value="F-box_AtFBL13-like"/>
</dbReference>
<dbReference type="Gene3D" id="1.20.1280.50">
    <property type="match status" value="1"/>
</dbReference>
<dbReference type="InterPro" id="IPR036047">
    <property type="entry name" value="F-box-like_dom_sf"/>
</dbReference>
<evidence type="ECO:0000259" key="1">
    <source>
        <dbReference type="SMART" id="SM00256"/>
    </source>
</evidence>
<evidence type="ECO:0000313" key="3">
    <source>
        <dbReference type="Proteomes" id="UP001152523"/>
    </source>
</evidence>
<dbReference type="SUPFAM" id="SSF52047">
    <property type="entry name" value="RNI-like"/>
    <property type="match status" value="1"/>
</dbReference>
<reference evidence="2" key="1">
    <citation type="submission" date="2022-07" db="EMBL/GenBank/DDBJ databases">
        <authorList>
            <person name="Macas J."/>
            <person name="Novak P."/>
            <person name="Neumann P."/>
        </authorList>
    </citation>
    <scope>NUCLEOTIDE SEQUENCE</scope>
</reference>
<sequence>MAPAPRDQCAAERFDTYDWISHLPDDILIVILSSLPLKEAGRTSILSSRWKNLWKQTSCLNFDASSALDRIARDRKLRCEERRKYVRWVNSVLKSAPHKGAITLKHFRICFDVGKAFSGTITKWLMFAFKRRVESLELNLLEYGDYGSWKPYVFPEDIFFRNSSDIPYQTTPLFNFNSLKALCLKNVLISEEAIELFLRNCPSLEQLDLQDIDQLINLEVCGPSLLLKSLYAQYCYDLVSIKISAPNLTSLSVLTPKGLVLENVPMLVNLNISCNEAHIPLLVPALSCCFAQLEILTLRLLVYEASDIGRFNFPEMPKLKKLVLSYGGGAGDHDESLLGLMTFIRISPKLEEFVLMILWGAKISWASREVNKGAPFLHQHLKVFQYSGYYGRCIDLEVVMFILENCVGLQQIIIDPSVPSIFLHEPPDPSELEQEEVGRSYAKQHLKPIIPPHITLAIR</sequence>
<dbReference type="SMART" id="SM00256">
    <property type="entry name" value="FBOX"/>
    <property type="match status" value="1"/>
</dbReference>